<reference evidence="2" key="1">
    <citation type="submission" date="2022-07" db="EMBL/GenBank/DDBJ databases">
        <title>Taxonomy of Novel Oxalotrophic and Methylotrophic Bacteria.</title>
        <authorList>
            <person name="Sahin N."/>
            <person name="Tani A."/>
        </authorList>
    </citation>
    <scope>NUCLEOTIDE SEQUENCE</scope>
    <source>
        <strain evidence="2">Y10</strain>
    </source>
</reference>
<keyword evidence="1" id="KW-1133">Transmembrane helix</keyword>
<keyword evidence="3" id="KW-1185">Reference proteome</keyword>
<dbReference type="SUPFAM" id="SSF48452">
    <property type="entry name" value="TPR-like"/>
    <property type="match status" value="1"/>
</dbReference>
<accession>A0ABQ5MLE3</accession>
<organism evidence="2 3">
    <name type="scientific">Neptunitalea lumnitzerae</name>
    <dbReference type="NCBI Taxonomy" id="2965509"/>
    <lineage>
        <taxon>Bacteria</taxon>
        <taxon>Pseudomonadati</taxon>
        <taxon>Bacteroidota</taxon>
        <taxon>Flavobacteriia</taxon>
        <taxon>Flavobacteriales</taxon>
        <taxon>Flavobacteriaceae</taxon>
        <taxon>Neptunitalea</taxon>
    </lineage>
</organism>
<evidence type="ECO:0000313" key="2">
    <source>
        <dbReference type="EMBL" id="GLB50126.1"/>
    </source>
</evidence>
<dbReference type="SUPFAM" id="SSF46894">
    <property type="entry name" value="C-terminal effector domain of the bipartite response regulators"/>
    <property type="match status" value="1"/>
</dbReference>
<dbReference type="Gene3D" id="1.10.10.10">
    <property type="entry name" value="Winged helix-like DNA-binding domain superfamily/Winged helix DNA-binding domain"/>
    <property type="match status" value="1"/>
</dbReference>
<keyword evidence="1" id="KW-0472">Membrane</keyword>
<protein>
    <recommendedName>
        <fullName evidence="4">HTH luxR-type domain-containing protein</fullName>
    </recommendedName>
</protein>
<comment type="caution">
    <text evidence="2">The sequence shown here is derived from an EMBL/GenBank/DDBJ whole genome shotgun (WGS) entry which is preliminary data.</text>
</comment>
<dbReference type="InterPro" id="IPR011990">
    <property type="entry name" value="TPR-like_helical_dom_sf"/>
</dbReference>
<feature type="transmembrane region" description="Helical" evidence="1">
    <location>
        <begin position="293"/>
        <end position="315"/>
    </location>
</feature>
<dbReference type="InterPro" id="IPR036388">
    <property type="entry name" value="WH-like_DNA-bd_sf"/>
</dbReference>
<keyword evidence="1" id="KW-0812">Transmembrane</keyword>
<evidence type="ECO:0000256" key="1">
    <source>
        <dbReference type="SAM" id="Phobius"/>
    </source>
</evidence>
<evidence type="ECO:0008006" key="4">
    <source>
        <dbReference type="Google" id="ProtNLM"/>
    </source>
</evidence>
<gene>
    <name evidence="2" type="ORF">Y10_24940</name>
</gene>
<proteinExistence type="predicted"/>
<name>A0ABQ5MLE3_9FLAO</name>
<dbReference type="EMBL" id="BRVO01000003">
    <property type="protein sequence ID" value="GLB50126.1"/>
    <property type="molecule type" value="Genomic_DNA"/>
</dbReference>
<evidence type="ECO:0000313" key="3">
    <source>
        <dbReference type="Proteomes" id="UP001143543"/>
    </source>
</evidence>
<dbReference type="Proteomes" id="UP001143543">
    <property type="component" value="Unassembled WGS sequence"/>
</dbReference>
<dbReference type="InterPro" id="IPR016032">
    <property type="entry name" value="Sig_transdc_resp-reg_C-effctor"/>
</dbReference>
<dbReference type="Gene3D" id="1.25.40.10">
    <property type="entry name" value="Tetratricopeptide repeat domain"/>
    <property type="match status" value="1"/>
</dbReference>
<sequence>MDSAYYELPLLIEQANQEKKTATELLLLDRQCHYFYNIADLEKLITSAKILEQKATEYQNTEYQSAANLYISESYSMNDMPEKALETLNKAESFIKETALQSNRTFYIQSNILLSQANIYYDNKEYNKAIAKIKRVINSGEFLKDSTMYNQFQYVNYSNLANLYIKFNIDSAEYYVQKSIALEDTEYPQININGANFFILGKVYEHQNNTHLALTNYLKAYKIISKYRDALNKGELYKGLSKVYAEIGKQDSAAYFNQKLKEYEHDALENKYNSLKKIIKEESSEEENNQTSFTIILISAITIIAIVSIGMFYYFKKRKTGTITNPETSQEKLNKNFDLLIELIKKDDPAFLTTFEEIFPNFRKNLLNINPELNISEITFCALLKLNLSTKKIAQYTFIETRTVQNKKHRIRKKLNIPKEIDTYNWFSSI</sequence>